<keyword evidence="1" id="KW-0812">Transmembrane</keyword>
<evidence type="ECO:0000313" key="3">
    <source>
        <dbReference type="Proteomes" id="UP000321272"/>
    </source>
</evidence>
<evidence type="ECO:0000256" key="1">
    <source>
        <dbReference type="SAM" id="Phobius"/>
    </source>
</evidence>
<proteinExistence type="predicted"/>
<feature type="transmembrane region" description="Helical" evidence="1">
    <location>
        <begin position="12"/>
        <end position="33"/>
    </location>
</feature>
<keyword evidence="1" id="KW-1133">Transmembrane helix</keyword>
<sequence>MFMQWLNENSGAISAITGIITVFVWLFYAQLLYANYSRQTRPKLIVNRSAGKNLDSHCLISNMSSEAIYMTSVIGVVGVDEKTYVSDITDSLQGTQGSKDDSGISTFQGPISAGGYYLFSKFRNIISFVLDNDVKEQDKDGISCEEVDYIEIRVVAVYGSENKPVGFYRQFNLGKSGAETLLIPDTFTTLRMPRRKEQKWVKTWLSQIEPQE</sequence>
<reference evidence="2 3" key="1">
    <citation type="submission" date="2019-06" db="EMBL/GenBank/DDBJ databases">
        <title>Genome analyses of bacteria isolated from kimchi.</title>
        <authorList>
            <person name="Lee S."/>
            <person name="Ahn S."/>
            <person name="Roh S."/>
        </authorList>
    </citation>
    <scope>NUCLEOTIDE SEQUENCE [LARGE SCALE GENOMIC DNA]</scope>
    <source>
        <strain evidence="2 3">CBA4606</strain>
    </source>
</reference>
<name>A0A5B8SNJ4_9GAMM</name>
<gene>
    <name evidence="2" type="ORF">FGL86_00905</name>
</gene>
<dbReference type="Proteomes" id="UP000321272">
    <property type="component" value="Chromosome"/>
</dbReference>
<protein>
    <submittedName>
        <fullName evidence="2">Uncharacterized protein</fullName>
    </submittedName>
</protein>
<dbReference type="EMBL" id="CP042382">
    <property type="protein sequence ID" value="QEA37764.1"/>
    <property type="molecule type" value="Genomic_DNA"/>
</dbReference>
<dbReference type="OrthoDB" id="6181469at2"/>
<dbReference type="KEGG" id="paur:FGL86_00905"/>
<dbReference type="AlphaFoldDB" id="A0A5B8SNJ4"/>
<dbReference type="RefSeq" id="WP_147182831.1">
    <property type="nucleotide sequence ID" value="NZ_CP042382.1"/>
</dbReference>
<organism evidence="2 3">
    <name type="scientific">Pistricoccus aurantiacus</name>
    <dbReference type="NCBI Taxonomy" id="1883414"/>
    <lineage>
        <taxon>Bacteria</taxon>
        <taxon>Pseudomonadati</taxon>
        <taxon>Pseudomonadota</taxon>
        <taxon>Gammaproteobacteria</taxon>
        <taxon>Oceanospirillales</taxon>
        <taxon>Halomonadaceae</taxon>
        <taxon>Pistricoccus</taxon>
    </lineage>
</organism>
<evidence type="ECO:0000313" key="2">
    <source>
        <dbReference type="EMBL" id="QEA37764.1"/>
    </source>
</evidence>
<accession>A0A5B8SNJ4</accession>
<keyword evidence="1" id="KW-0472">Membrane</keyword>
<keyword evidence="3" id="KW-1185">Reference proteome</keyword>